<dbReference type="OrthoDB" id="5803451at2759"/>
<accession>A0A8S1GWG9</accession>
<dbReference type="Proteomes" id="UP000835052">
    <property type="component" value="Unassembled WGS sequence"/>
</dbReference>
<keyword evidence="2" id="KW-1185">Reference proteome</keyword>
<reference evidence="1" key="1">
    <citation type="submission" date="2020-10" db="EMBL/GenBank/DDBJ databases">
        <authorList>
            <person name="Kikuchi T."/>
        </authorList>
    </citation>
    <scope>NUCLEOTIDE SEQUENCE</scope>
    <source>
        <strain evidence="1">NKZ352</strain>
    </source>
</reference>
<gene>
    <name evidence="1" type="ORF">CAUJ_LOCUS3340</name>
</gene>
<proteinExistence type="predicted"/>
<protein>
    <submittedName>
        <fullName evidence="1">Uncharacterized protein</fullName>
    </submittedName>
</protein>
<comment type="caution">
    <text evidence="1">The sequence shown here is derived from an EMBL/GenBank/DDBJ whole genome shotgun (WGS) entry which is preliminary data.</text>
</comment>
<dbReference type="EMBL" id="CAJGYM010000006">
    <property type="protein sequence ID" value="CAD6187421.1"/>
    <property type="molecule type" value="Genomic_DNA"/>
</dbReference>
<name>A0A8S1GWG9_9PELO</name>
<sequence length="92" mass="10579">MSSADLSQELTETTVEDKLRRLVSFFSSLPFDQIDMSFELQRDADKVEAEYFNEMMAGAVTYHFKIETDPSTIGGMVILKDIADYIHCHEDY</sequence>
<evidence type="ECO:0000313" key="1">
    <source>
        <dbReference type="EMBL" id="CAD6187421.1"/>
    </source>
</evidence>
<evidence type="ECO:0000313" key="2">
    <source>
        <dbReference type="Proteomes" id="UP000835052"/>
    </source>
</evidence>
<organism evidence="1 2">
    <name type="scientific">Caenorhabditis auriculariae</name>
    <dbReference type="NCBI Taxonomy" id="2777116"/>
    <lineage>
        <taxon>Eukaryota</taxon>
        <taxon>Metazoa</taxon>
        <taxon>Ecdysozoa</taxon>
        <taxon>Nematoda</taxon>
        <taxon>Chromadorea</taxon>
        <taxon>Rhabditida</taxon>
        <taxon>Rhabditina</taxon>
        <taxon>Rhabditomorpha</taxon>
        <taxon>Rhabditoidea</taxon>
        <taxon>Rhabditidae</taxon>
        <taxon>Peloderinae</taxon>
        <taxon>Caenorhabditis</taxon>
    </lineage>
</organism>
<dbReference type="AlphaFoldDB" id="A0A8S1GWG9"/>